<evidence type="ECO:0000313" key="1">
    <source>
        <dbReference type="EMBL" id="MPC44923.1"/>
    </source>
</evidence>
<gene>
    <name evidence="1" type="ORF">E2C01_038605</name>
</gene>
<protein>
    <submittedName>
        <fullName evidence="1">Uncharacterized protein</fullName>
    </submittedName>
</protein>
<name>A0A5B7FIF9_PORTR</name>
<dbReference type="Proteomes" id="UP000324222">
    <property type="component" value="Unassembled WGS sequence"/>
</dbReference>
<dbReference type="AlphaFoldDB" id="A0A5B7FIF9"/>
<sequence>MVGLVTYSTYHLLTWLPAHLHTQRMGKGREGHRGITIMHHITIPRFTCTKTVFISYI</sequence>
<evidence type="ECO:0000313" key="2">
    <source>
        <dbReference type="Proteomes" id="UP000324222"/>
    </source>
</evidence>
<accession>A0A5B7FIF9</accession>
<organism evidence="1 2">
    <name type="scientific">Portunus trituberculatus</name>
    <name type="common">Swimming crab</name>
    <name type="synonym">Neptunus trituberculatus</name>
    <dbReference type="NCBI Taxonomy" id="210409"/>
    <lineage>
        <taxon>Eukaryota</taxon>
        <taxon>Metazoa</taxon>
        <taxon>Ecdysozoa</taxon>
        <taxon>Arthropoda</taxon>
        <taxon>Crustacea</taxon>
        <taxon>Multicrustacea</taxon>
        <taxon>Malacostraca</taxon>
        <taxon>Eumalacostraca</taxon>
        <taxon>Eucarida</taxon>
        <taxon>Decapoda</taxon>
        <taxon>Pleocyemata</taxon>
        <taxon>Brachyura</taxon>
        <taxon>Eubrachyura</taxon>
        <taxon>Portunoidea</taxon>
        <taxon>Portunidae</taxon>
        <taxon>Portuninae</taxon>
        <taxon>Portunus</taxon>
    </lineage>
</organism>
<keyword evidence="2" id="KW-1185">Reference proteome</keyword>
<proteinExistence type="predicted"/>
<dbReference type="EMBL" id="VSRR010006494">
    <property type="protein sequence ID" value="MPC44923.1"/>
    <property type="molecule type" value="Genomic_DNA"/>
</dbReference>
<reference evidence="1 2" key="1">
    <citation type="submission" date="2019-05" db="EMBL/GenBank/DDBJ databases">
        <title>Another draft genome of Portunus trituberculatus and its Hox gene families provides insights of decapod evolution.</title>
        <authorList>
            <person name="Jeong J.-H."/>
            <person name="Song I."/>
            <person name="Kim S."/>
            <person name="Choi T."/>
            <person name="Kim D."/>
            <person name="Ryu S."/>
            <person name="Kim W."/>
        </authorList>
    </citation>
    <scope>NUCLEOTIDE SEQUENCE [LARGE SCALE GENOMIC DNA]</scope>
    <source>
        <tissue evidence="1">Muscle</tissue>
    </source>
</reference>
<comment type="caution">
    <text evidence="1">The sequence shown here is derived from an EMBL/GenBank/DDBJ whole genome shotgun (WGS) entry which is preliminary data.</text>
</comment>